<sequence>QKINSEAGPDNTELQPVQELLNYKDKFLDLDIEFTEAKEINLVSVILEAENENEAMQK</sequence>
<keyword evidence="2" id="KW-1185">Reference proteome</keyword>
<feature type="non-terminal residue" evidence="1">
    <location>
        <position position="58"/>
    </location>
</feature>
<accession>A0ACA9QCD3</accession>
<feature type="non-terminal residue" evidence="1">
    <location>
        <position position="1"/>
    </location>
</feature>
<protein>
    <submittedName>
        <fullName evidence="1">4436_t:CDS:1</fullName>
    </submittedName>
</protein>
<comment type="caution">
    <text evidence="1">The sequence shown here is derived from an EMBL/GenBank/DDBJ whole genome shotgun (WGS) entry which is preliminary data.</text>
</comment>
<organism evidence="1 2">
    <name type="scientific">Cetraspora pellucida</name>
    <dbReference type="NCBI Taxonomy" id="1433469"/>
    <lineage>
        <taxon>Eukaryota</taxon>
        <taxon>Fungi</taxon>
        <taxon>Fungi incertae sedis</taxon>
        <taxon>Mucoromycota</taxon>
        <taxon>Glomeromycotina</taxon>
        <taxon>Glomeromycetes</taxon>
        <taxon>Diversisporales</taxon>
        <taxon>Gigasporaceae</taxon>
        <taxon>Cetraspora</taxon>
    </lineage>
</organism>
<dbReference type="EMBL" id="CAJVPW010037248">
    <property type="protein sequence ID" value="CAG8739481.1"/>
    <property type="molecule type" value="Genomic_DNA"/>
</dbReference>
<name>A0ACA9QCD3_9GLOM</name>
<reference evidence="1" key="1">
    <citation type="submission" date="2021-06" db="EMBL/GenBank/DDBJ databases">
        <authorList>
            <person name="Kallberg Y."/>
            <person name="Tangrot J."/>
            <person name="Rosling A."/>
        </authorList>
    </citation>
    <scope>NUCLEOTIDE SEQUENCE</scope>
    <source>
        <strain evidence="1">28 12/20/2015</strain>
    </source>
</reference>
<gene>
    <name evidence="1" type="ORF">SPELUC_LOCUS13683</name>
</gene>
<evidence type="ECO:0000313" key="1">
    <source>
        <dbReference type="EMBL" id="CAG8739481.1"/>
    </source>
</evidence>
<evidence type="ECO:0000313" key="2">
    <source>
        <dbReference type="Proteomes" id="UP000789366"/>
    </source>
</evidence>
<proteinExistence type="predicted"/>
<dbReference type="Proteomes" id="UP000789366">
    <property type="component" value="Unassembled WGS sequence"/>
</dbReference>